<dbReference type="EMBL" id="MT144627">
    <property type="protein sequence ID" value="QJH95699.1"/>
    <property type="molecule type" value="Genomic_DNA"/>
</dbReference>
<reference evidence="1" key="1">
    <citation type="submission" date="2020-03" db="EMBL/GenBank/DDBJ databases">
        <title>The deep terrestrial virosphere.</title>
        <authorList>
            <person name="Holmfeldt K."/>
            <person name="Nilsson E."/>
            <person name="Simone D."/>
            <person name="Lopez-Fernandez M."/>
            <person name="Wu X."/>
            <person name="de Brujin I."/>
            <person name="Lundin D."/>
            <person name="Andersson A."/>
            <person name="Bertilsson S."/>
            <person name="Dopson M."/>
        </authorList>
    </citation>
    <scope>NUCLEOTIDE SEQUENCE</scope>
    <source>
        <strain evidence="1">TM448A01565</strain>
        <strain evidence="2">TM448B00508</strain>
    </source>
</reference>
<evidence type="ECO:0000313" key="1">
    <source>
        <dbReference type="EMBL" id="QJA50023.1"/>
    </source>
</evidence>
<sequence>MRTGDYLSHKRVSGTRTVCSAVVEEQVIYFLYSRKMKTVVTVLRKEHLPTYGVHPREELA</sequence>
<evidence type="ECO:0000313" key="2">
    <source>
        <dbReference type="EMBL" id="QJH95699.1"/>
    </source>
</evidence>
<name>A0A6H1ZQ15_9ZZZZ</name>
<organism evidence="1">
    <name type="scientific">viral metagenome</name>
    <dbReference type="NCBI Taxonomy" id="1070528"/>
    <lineage>
        <taxon>unclassified sequences</taxon>
        <taxon>metagenomes</taxon>
        <taxon>organismal metagenomes</taxon>
    </lineage>
</organism>
<protein>
    <submittedName>
        <fullName evidence="1">Uncharacterized protein</fullName>
    </submittedName>
</protein>
<gene>
    <name evidence="1" type="ORF">TM448A01565_0014</name>
    <name evidence="2" type="ORF">TM448B00508_0013</name>
</gene>
<dbReference type="EMBL" id="MT144169">
    <property type="protein sequence ID" value="QJA50023.1"/>
    <property type="molecule type" value="Genomic_DNA"/>
</dbReference>
<proteinExistence type="predicted"/>
<dbReference type="AlphaFoldDB" id="A0A6H1ZQ15"/>
<accession>A0A6H1ZQ15</accession>